<sequence>MHPTKELQNKMIINHHHIDSWITKNKNC</sequence>
<reference evidence="1" key="1">
    <citation type="submission" date="2014-09" db="EMBL/GenBank/DDBJ databases">
        <authorList>
            <person name="Magalhaes I.L.F."/>
            <person name="Oliveira U."/>
            <person name="Santos F.R."/>
            <person name="Vidigal T.H.D.A."/>
            <person name="Brescovit A.D."/>
            <person name="Santos A.J."/>
        </authorList>
    </citation>
    <scope>NUCLEOTIDE SEQUENCE</scope>
    <source>
        <tissue evidence="1">Shoot tissue taken approximately 20 cm above the soil surface</tissue>
    </source>
</reference>
<dbReference type="EMBL" id="GBRH01276000">
    <property type="protein sequence ID" value="JAD21895.1"/>
    <property type="molecule type" value="Transcribed_RNA"/>
</dbReference>
<organism evidence="1">
    <name type="scientific">Arundo donax</name>
    <name type="common">Giant reed</name>
    <name type="synonym">Donax arundinaceus</name>
    <dbReference type="NCBI Taxonomy" id="35708"/>
    <lineage>
        <taxon>Eukaryota</taxon>
        <taxon>Viridiplantae</taxon>
        <taxon>Streptophyta</taxon>
        <taxon>Embryophyta</taxon>
        <taxon>Tracheophyta</taxon>
        <taxon>Spermatophyta</taxon>
        <taxon>Magnoliopsida</taxon>
        <taxon>Liliopsida</taxon>
        <taxon>Poales</taxon>
        <taxon>Poaceae</taxon>
        <taxon>PACMAD clade</taxon>
        <taxon>Arundinoideae</taxon>
        <taxon>Arundineae</taxon>
        <taxon>Arundo</taxon>
    </lineage>
</organism>
<evidence type="ECO:0000313" key="1">
    <source>
        <dbReference type="EMBL" id="JAD21895.1"/>
    </source>
</evidence>
<protein>
    <submittedName>
        <fullName evidence="1">Uncharacterized protein</fullName>
    </submittedName>
</protein>
<dbReference type="AlphaFoldDB" id="A0A0A8Y9B9"/>
<accession>A0A0A8Y9B9</accession>
<proteinExistence type="predicted"/>
<name>A0A0A8Y9B9_ARUDO</name>
<reference evidence="1" key="2">
    <citation type="journal article" date="2015" name="Data Brief">
        <title>Shoot transcriptome of the giant reed, Arundo donax.</title>
        <authorList>
            <person name="Barrero R.A."/>
            <person name="Guerrero F.D."/>
            <person name="Moolhuijzen P."/>
            <person name="Goolsby J.A."/>
            <person name="Tidwell J."/>
            <person name="Bellgard S.E."/>
            <person name="Bellgard M.I."/>
        </authorList>
    </citation>
    <scope>NUCLEOTIDE SEQUENCE</scope>
    <source>
        <tissue evidence="1">Shoot tissue taken approximately 20 cm above the soil surface</tissue>
    </source>
</reference>